<organism evidence="2 3">
    <name type="scientific">Drosophila gunungcola</name>
    <name type="common">fruit fly</name>
    <dbReference type="NCBI Taxonomy" id="103775"/>
    <lineage>
        <taxon>Eukaryota</taxon>
        <taxon>Metazoa</taxon>
        <taxon>Ecdysozoa</taxon>
        <taxon>Arthropoda</taxon>
        <taxon>Hexapoda</taxon>
        <taxon>Insecta</taxon>
        <taxon>Pterygota</taxon>
        <taxon>Neoptera</taxon>
        <taxon>Endopterygota</taxon>
        <taxon>Diptera</taxon>
        <taxon>Brachycera</taxon>
        <taxon>Muscomorpha</taxon>
        <taxon>Ephydroidea</taxon>
        <taxon>Drosophilidae</taxon>
        <taxon>Drosophila</taxon>
        <taxon>Sophophora</taxon>
    </lineage>
</organism>
<dbReference type="AlphaFoldDB" id="A0A9Q0BLV8"/>
<sequence length="155" mass="16605">SVNGSSGKTQGHDLVLSTQSPTPPPFIPWRGMGTPEGHASHFPPGNTDSVSTLARSPDASIVVSAEDDEEEEPTTPTVVRLARLQVDDGDEPGTSTTHVLVGAWLQGQDRHSFAQQCLWEAQRNPPRAQHPLTTRTSEPTIGFGETAREPHSNAP</sequence>
<evidence type="ECO:0000313" key="2">
    <source>
        <dbReference type="EMBL" id="KAI8036395.1"/>
    </source>
</evidence>
<accession>A0A9Q0BLV8</accession>
<reference evidence="2" key="1">
    <citation type="journal article" date="2023" name="Genome Biol. Evol.">
        <title>Long-read-based Genome Assembly of Drosophila gunungcola Reveals Fewer Chemosensory Genes in Flower-breeding Species.</title>
        <authorList>
            <person name="Negi A."/>
            <person name="Liao B.Y."/>
            <person name="Yeh S.D."/>
        </authorList>
    </citation>
    <scope>NUCLEOTIDE SEQUENCE</scope>
    <source>
        <strain evidence="2">Sukarami</strain>
    </source>
</reference>
<protein>
    <submittedName>
        <fullName evidence="2">Uncharacterized protein</fullName>
    </submittedName>
</protein>
<name>A0A9Q0BLV8_9MUSC</name>
<evidence type="ECO:0000256" key="1">
    <source>
        <dbReference type="SAM" id="MobiDB-lite"/>
    </source>
</evidence>
<feature type="region of interest" description="Disordered" evidence="1">
    <location>
        <begin position="1"/>
        <end position="54"/>
    </location>
</feature>
<evidence type="ECO:0000313" key="3">
    <source>
        <dbReference type="Proteomes" id="UP001059596"/>
    </source>
</evidence>
<comment type="caution">
    <text evidence="2">The sequence shown here is derived from an EMBL/GenBank/DDBJ whole genome shotgun (WGS) entry which is preliminary data.</text>
</comment>
<dbReference type="EMBL" id="JAMKOV010000020">
    <property type="protein sequence ID" value="KAI8036395.1"/>
    <property type="molecule type" value="Genomic_DNA"/>
</dbReference>
<dbReference type="Proteomes" id="UP001059596">
    <property type="component" value="Unassembled WGS sequence"/>
</dbReference>
<proteinExistence type="predicted"/>
<keyword evidence="3" id="KW-1185">Reference proteome</keyword>
<gene>
    <name evidence="2" type="ORF">M5D96_010807</name>
</gene>
<feature type="compositionally biased region" description="Basic and acidic residues" evidence="1">
    <location>
        <begin position="146"/>
        <end position="155"/>
    </location>
</feature>
<feature type="non-terminal residue" evidence="2">
    <location>
        <position position="1"/>
    </location>
</feature>
<feature type="region of interest" description="Disordered" evidence="1">
    <location>
        <begin position="123"/>
        <end position="155"/>
    </location>
</feature>